<dbReference type="PROSITE" id="PS51257">
    <property type="entry name" value="PROKAR_LIPOPROTEIN"/>
    <property type="match status" value="1"/>
</dbReference>
<accession>A0A0G9K9R6</accession>
<dbReference type="GeneID" id="24304749"/>
<evidence type="ECO:0000256" key="3">
    <source>
        <dbReference type="ARBA" id="ARBA00023157"/>
    </source>
</evidence>
<evidence type="ECO:0000256" key="1">
    <source>
        <dbReference type="ARBA" id="ARBA00001526"/>
    </source>
</evidence>
<evidence type="ECO:0000256" key="2">
    <source>
        <dbReference type="ARBA" id="ARBA00012865"/>
    </source>
</evidence>
<evidence type="ECO:0000313" key="6">
    <source>
        <dbReference type="Proteomes" id="UP000035514"/>
    </source>
</evidence>
<dbReference type="SMART" id="SM00671">
    <property type="entry name" value="SEL1"/>
    <property type="match status" value="4"/>
</dbReference>
<dbReference type="AlphaFoldDB" id="A0A0G9K9R6"/>
<organism evidence="5 6">
    <name type="scientific">Aliarcobacter butzleri L348</name>
    <dbReference type="NCBI Taxonomy" id="1447256"/>
    <lineage>
        <taxon>Bacteria</taxon>
        <taxon>Pseudomonadati</taxon>
        <taxon>Campylobacterota</taxon>
        <taxon>Epsilonproteobacteria</taxon>
        <taxon>Campylobacterales</taxon>
        <taxon>Arcobacteraceae</taxon>
        <taxon>Aliarcobacter</taxon>
    </lineage>
</organism>
<comment type="catalytic activity">
    <reaction evidence="1">
        <text>a beta-lactam + H2O = a substituted beta-amino acid</text>
        <dbReference type="Rhea" id="RHEA:20401"/>
        <dbReference type="ChEBI" id="CHEBI:15377"/>
        <dbReference type="ChEBI" id="CHEBI:35627"/>
        <dbReference type="ChEBI" id="CHEBI:140347"/>
        <dbReference type="EC" id="3.5.2.6"/>
    </reaction>
</comment>
<dbReference type="EC" id="3.5.2.6" evidence="2"/>
<proteinExistence type="predicted"/>
<reference evidence="5 6" key="1">
    <citation type="submission" date="2014-01" db="EMBL/GenBank/DDBJ databases">
        <title>Development of a Comparative Genomic Fingerprinting Assay for High Resolution Genotyping of Arcobacter butzleri.</title>
        <authorList>
            <person name="Webb A.L."/>
            <person name="Inglis G.D."/>
            <person name="Kruczkiewicz P."/>
            <person name="Selinger L.B."/>
            <person name="Taboada E.N."/>
        </authorList>
    </citation>
    <scope>NUCLEOTIDE SEQUENCE [LARGE SCALE GENOMIC DNA]</scope>
    <source>
        <strain evidence="5 6">L348</strain>
    </source>
</reference>
<keyword evidence="4" id="KW-0046">Antibiotic resistance</keyword>
<dbReference type="InterPro" id="IPR011990">
    <property type="entry name" value="TPR-like_helical_dom_sf"/>
</dbReference>
<dbReference type="GO" id="GO:0008800">
    <property type="term" value="F:beta-lactamase activity"/>
    <property type="evidence" value="ECO:0007669"/>
    <property type="project" value="UniProtKB-EC"/>
</dbReference>
<comment type="caution">
    <text evidence="5">The sequence shown here is derived from an EMBL/GenBank/DDBJ whole genome shotgun (WGS) entry which is preliminary data.</text>
</comment>
<keyword evidence="3" id="KW-1015">Disulfide bond</keyword>
<dbReference type="EMBL" id="JAIQ01000077">
    <property type="protein sequence ID" value="KLE00973.1"/>
    <property type="molecule type" value="Genomic_DNA"/>
</dbReference>
<dbReference type="SUPFAM" id="SSF81901">
    <property type="entry name" value="HCP-like"/>
    <property type="match status" value="1"/>
</dbReference>
<dbReference type="GO" id="GO:0046677">
    <property type="term" value="P:response to antibiotic"/>
    <property type="evidence" value="ECO:0007669"/>
    <property type="project" value="UniProtKB-KW"/>
</dbReference>
<gene>
    <name evidence="5" type="ORF">AA20_04855</name>
</gene>
<dbReference type="InterPro" id="IPR006597">
    <property type="entry name" value="Sel1-like"/>
</dbReference>
<dbReference type="PATRIC" id="fig|1447256.3.peg.944"/>
<name>A0A0G9K9R6_9BACT</name>
<evidence type="ECO:0000313" key="5">
    <source>
        <dbReference type="EMBL" id="KLE00973.1"/>
    </source>
</evidence>
<protein>
    <recommendedName>
        <fullName evidence="2">beta-lactamase</fullName>
        <ecNumber evidence="2">3.5.2.6</ecNumber>
    </recommendedName>
</protein>
<dbReference type="Proteomes" id="UP000035514">
    <property type="component" value="Unassembled WGS sequence"/>
</dbReference>
<evidence type="ECO:0000256" key="4">
    <source>
        <dbReference type="ARBA" id="ARBA00023251"/>
    </source>
</evidence>
<dbReference type="Pfam" id="PF08238">
    <property type="entry name" value="Sel1"/>
    <property type="match status" value="3"/>
</dbReference>
<sequence>MIKIITFFTKLSLPLLSLYVFSGCSNYGKNADVLSSELAIAEQCRNMNITFEKDCYDLISYKNSFAQLRLGLDAQYRGLFDESLKRYTMAKEQGNFYAISLIADLYSNGLGVDMDDKKAFNLLKSTKDIDPIAAYKISYFYFSQGNYVDGVKYLTLAGENGVKTAQNELSILYSNGQYIEPDLEKSEFWTLQYQENNDDFMKRIYGR</sequence>
<dbReference type="RefSeq" id="WP_004511117.1">
    <property type="nucleotide sequence ID" value="NZ_JAIQ01000077.1"/>
</dbReference>
<dbReference type="Gene3D" id="1.25.40.10">
    <property type="entry name" value="Tetratricopeptide repeat domain"/>
    <property type="match status" value="1"/>
</dbReference>